<reference evidence="1" key="1">
    <citation type="submission" date="2021-02" db="EMBL/GenBank/DDBJ databases">
        <authorList>
            <person name="Nowell W R."/>
        </authorList>
    </citation>
    <scope>NUCLEOTIDE SEQUENCE</scope>
</reference>
<proteinExistence type="predicted"/>
<dbReference type="AlphaFoldDB" id="A0A815E2P5"/>
<dbReference type="EMBL" id="CAJNOJ010000220">
    <property type="protein sequence ID" value="CAF1305652.1"/>
    <property type="molecule type" value="Genomic_DNA"/>
</dbReference>
<organism evidence="1 4">
    <name type="scientific">Adineta ricciae</name>
    <name type="common">Rotifer</name>
    <dbReference type="NCBI Taxonomy" id="249248"/>
    <lineage>
        <taxon>Eukaryota</taxon>
        <taxon>Metazoa</taxon>
        <taxon>Spiralia</taxon>
        <taxon>Gnathifera</taxon>
        <taxon>Rotifera</taxon>
        <taxon>Eurotatoria</taxon>
        <taxon>Bdelloidea</taxon>
        <taxon>Adinetida</taxon>
        <taxon>Adinetidae</taxon>
        <taxon>Adineta</taxon>
    </lineage>
</organism>
<comment type="caution">
    <text evidence="1">The sequence shown here is derived from an EMBL/GenBank/DDBJ whole genome shotgun (WGS) entry which is preliminary data.</text>
</comment>
<evidence type="ECO:0000313" key="4">
    <source>
        <dbReference type="Proteomes" id="UP000663852"/>
    </source>
</evidence>
<protein>
    <submittedName>
        <fullName evidence="1">Uncharacterized protein</fullName>
    </submittedName>
</protein>
<evidence type="ECO:0000313" key="2">
    <source>
        <dbReference type="EMBL" id="CAF1529191.1"/>
    </source>
</evidence>
<dbReference type="Proteomes" id="UP000663852">
    <property type="component" value="Unassembled WGS sequence"/>
</dbReference>
<gene>
    <name evidence="1" type="ORF">EDS130_LOCUS30849</name>
    <name evidence="2" type="ORF">XAT740_LOCUS41333</name>
</gene>
<keyword evidence="3" id="KW-1185">Reference proteome</keyword>
<evidence type="ECO:0000313" key="3">
    <source>
        <dbReference type="Proteomes" id="UP000663828"/>
    </source>
</evidence>
<accession>A0A815E2P5</accession>
<name>A0A815E2P5_ADIRI</name>
<dbReference type="Proteomes" id="UP000663828">
    <property type="component" value="Unassembled WGS sequence"/>
</dbReference>
<sequence>MIHCQFKDLSDISWSDGLTVRSLSLRNLSVRGYSIHNFHLDPIFEYTPHLQRFAMNFDPYYFPYQDLSSDALSIKALDLRLDYACDSMQDLSKDLPNLSKLIVHMDESYIDGHEWKYSVTDYLPKLKVFWLWMTFDSSSKTDTERIVDKLLDTFRIDFWVEERKWFVRFAG</sequence>
<dbReference type="EMBL" id="CAJNOR010004818">
    <property type="protein sequence ID" value="CAF1529191.1"/>
    <property type="molecule type" value="Genomic_DNA"/>
</dbReference>
<evidence type="ECO:0000313" key="1">
    <source>
        <dbReference type="EMBL" id="CAF1305652.1"/>
    </source>
</evidence>